<organism evidence="2 3">
    <name type="scientific">Sediminicoccus rosea</name>
    <dbReference type="NCBI Taxonomy" id="1225128"/>
    <lineage>
        <taxon>Bacteria</taxon>
        <taxon>Pseudomonadati</taxon>
        <taxon>Pseudomonadota</taxon>
        <taxon>Alphaproteobacteria</taxon>
        <taxon>Acetobacterales</taxon>
        <taxon>Roseomonadaceae</taxon>
        <taxon>Sediminicoccus</taxon>
    </lineage>
</organism>
<evidence type="ECO:0008006" key="4">
    <source>
        <dbReference type="Google" id="ProtNLM"/>
    </source>
</evidence>
<keyword evidence="1" id="KW-0812">Transmembrane</keyword>
<keyword evidence="3" id="KW-1185">Reference proteome</keyword>
<dbReference type="InterPro" id="IPR038770">
    <property type="entry name" value="Na+/solute_symporter_sf"/>
</dbReference>
<feature type="transmembrane region" description="Helical" evidence="1">
    <location>
        <begin position="68"/>
        <end position="93"/>
    </location>
</feature>
<feature type="transmembrane region" description="Helical" evidence="1">
    <location>
        <begin position="225"/>
        <end position="247"/>
    </location>
</feature>
<protein>
    <recommendedName>
        <fullName evidence="4">Bile acid:Na+ symporter, BASS family</fullName>
    </recommendedName>
</protein>
<evidence type="ECO:0000256" key="1">
    <source>
        <dbReference type="SAM" id="Phobius"/>
    </source>
</evidence>
<proteinExistence type="predicted"/>
<feature type="transmembrane region" description="Helical" evidence="1">
    <location>
        <begin position="99"/>
        <end position="119"/>
    </location>
</feature>
<feature type="transmembrane region" description="Helical" evidence="1">
    <location>
        <begin position="281"/>
        <end position="302"/>
    </location>
</feature>
<feature type="transmembrane region" description="Helical" evidence="1">
    <location>
        <begin position="196"/>
        <end position="213"/>
    </location>
</feature>
<reference evidence="2 3" key="1">
    <citation type="submission" date="2023-11" db="EMBL/GenBank/DDBJ databases">
        <title>Arctic aerobic anoxygenic photoheterotroph Sediminicoccus rosea KRV36 adapts its photosynthesis to long days of polar summer.</title>
        <authorList>
            <person name="Tomasch J."/>
            <person name="Kopejtka K."/>
            <person name="Bily T."/>
            <person name="Gardiner A.T."/>
            <person name="Gardian Z."/>
            <person name="Shivaramu S."/>
            <person name="Koblizek M."/>
            <person name="Engelhardt F."/>
            <person name="Kaftan D."/>
        </authorList>
    </citation>
    <scope>NUCLEOTIDE SEQUENCE [LARGE SCALE GENOMIC DNA]</scope>
    <source>
        <strain evidence="2 3">R-30</strain>
    </source>
</reference>
<evidence type="ECO:0000313" key="2">
    <source>
        <dbReference type="EMBL" id="WPB84235.1"/>
    </source>
</evidence>
<accession>A0ABZ0PGF2</accession>
<feature type="transmembrane region" description="Helical" evidence="1">
    <location>
        <begin position="126"/>
        <end position="148"/>
    </location>
</feature>
<feature type="transmembrane region" description="Helical" evidence="1">
    <location>
        <begin position="254"/>
        <end position="275"/>
    </location>
</feature>
<dbReference type="Gene3D" id="1.20.1530.20">
    <property type="match status" value="1"/>
</dbReference>
<gene>
    <name evidence="2" type="ORF">R9Z33_19320</name>
</gene>
<evidence type="ECO:0000313" key="3">
    <source>
        <dbReference type="Proteomes" id="UP001305521"/>
    </source>
</evidence>
<feature type="transmembrane region" description="Helical" evidence="1">
    <location>
        <begin position="36"/>
        <end position="56"/>
    </location>
</feature>
<dbReference type="Proteomes" id="UP001305521">
    <property type="component" value="Chromosome"/>
</dbReference>
<keyword evidence="1" id="KW-1133">Transmembrane helix</keyword>
<name>A0ABZ0PGF2_9PROT</name>
<feature type="transmembrane region" description="Helical" evidence="1">
    <location>
        <begin position="12"/>
        <end position="30"/>
    </location>
</feature>
<sequence length="321" mass="32453">MRVALLPALSRLGDVGLFAPPVLFLVGLALPPLALLGQAVLVPCVIVLLAMSVGLAEPGRIAPGEWPPVLLLGLCNLVLAPVLVHGLAFAAGVDEAGGWLVLVAACPAAGGAALVASLLRLPVRPLLLTQLLCFFALPLTAPLIAGLVLEGSVVSAAALFPRVLLMVALPALLGYALRHWLGERRRAVLARPMRGLGVLALSGIALSVAAGLPRLGVSPAFWAEALLGLALASVVGAALGLTAAAMLDRAMAPGFALGGAVRNVSLLWSATLGLAPPEGELVMMLGTLWTLLLPALLGAGALRHSRVGRALALAVVALALI</sequence>
<keyword evidence="1" id="KW-0472">Membrane</keyword>
<feature type="transmembrane region" description="Helical" evidence="1">
    <location>
        <begin position="154"/>
        <end position="175"/>
    </location>
</feature>
<dbReference type="RefSeq" id="WP_318648191.1">
    <property type="nucleotide sequence ID" value="NZ_CP137852.1"/>
</dbReference>
<dbReference type="EMBL" id="CP137852">
    <property type="protein sequence ID" value="WPB84235.1"/>
    <property type="molecule type" value="Genomic_DNA"/>
</dbReference>